<evidence type="ECO:0000259" key="1">
    <source>
        <dbReference type="SMART" id="SM00954"/>
    </source>
</evidence>
<sequence length="500" mass="57760">MSSEESDPMLGVKRQDTWLAHNPTPEIVKKFVKEEYVRDHYVGLAERARELIEKKLKTEGVQANVRCRAKESLEEKLRMRFKLKSYKTIEDIREDTVDLAGVRIVLYMPSQGQHDKVRKAITSIWGEVEPILHPSRSENREDDRTSEEEYRNIHLGYQAVHYRVAMQESHSKDGGYDWLPYDKVEIQVVSALVHAWAEVGHDILYKSHAYGKPTIQERRILDALNGLIQSGDLLLQQFQELVNERTYKEFAHPDKLGSYLRDLDILQCAEGRLEFEAEGIEILFRFLEARKLKYPLALRNALRELGFPEQNNLKEIVGSFSPKFQPAEKMLGTVCLIQHMIEGGKENTDITLPAKRCCVMMKALTILQTFFGSRESANKYLREDVEMAREEKESIEFVLTDPCRQYALNENDEEFDKFQETLKPQLQPAWDWFQQQADNPASICGLVFKLAEMGAAKDVDLSVLIDQLTIGSLSRSNTWNLEDETEDRDAAVDQRILEPM</sequence>
<dbReference type="InterPro" id="IPR007685">
    <property type="entry name" value="RelA_SpoT"/>
</dbReference>
<name>A0A9P4N2P9_9PLEO</name>
<comment type="caution">
    <text evidence="2">The sequence shown here is derived from an EMBL/GenBank/DDBJ whole genome shotgun (WGS) entry which is preliminary data.</text>
</comment>
<dbReference type="PANTHER" id="PTHR41773">
    <property type="entry name" value="GTP PYROPHOSPHATASE-RELATED"/>
    <property type="match status" value="1"/>
</dbReference>
<dbReference type="CDD" id="cd05399">
    <property type="entry name" value="NT_Rel-Spo_like"/>
    <property type="match status" value="1"/>
</dbReference>
<evidence type="ECO:0000313" key="3">
    <source>
        <dbReference type="Proteomes" id="UP000800093"/>
    </source>
</evidence>
<reference evidence="3" key="1">
    <citation type="journal article" date="2020" name="Stud. Mycol.">
        <title>101 Dothideomycetes genomes: A test case for predicting lifestyles and emergence of pathogens.</title>
        <authorList>
            <person name="Haridas S."/>
            <person name="Albert R."/>
            <person name="Binder M."/>
            <person name="Bloem J."/>
            <person name="LaButti K."/>
            <person name="Salamov A."/>
            <person name="Andreopoulos B."/>
            <person name="Baker S."/>
            <person name="Barry K."/>
            <person name="Bills G."/>
            <person name="Bluhm B."/>
            <person name="Cannon C."/>
            <person name="Castanera R."/>
            <person name="Culley D."/>
            <person name="Daum C."/>
            <person name="Ezra D."/>
            <person name="Gonzalez J."/>
            <person name="Henrissat B."/>
            <person name="Kuo A."/>
            <person name="Liang C."/>
            <person name="Lipzen A."/>
            <person name="Lutzoni F."/>
            <person name="Magnuson J."/>
            <person name="Mondo S."/>
            <person name="Nolan M."/>
            <person name="Ohm R."/>
            <person name="Pangilinan J."/>
            <person name="Park H.-J."/>
            <person name="Ramirez L."/>
            <person name="Alfaro M."/>
            <person name="Sun H."/>
            <person name="Tritt A."/>
            <person name="Yoshinaga Y."/>
            <person name="Zwiers L.-H."/>
            <person name="Turgeon B."/>
            <person name="Goodwin S."/>
            <person name="Spatafora J."/>
            <person name="Crous P."/>
            <person name="Grigoriev I."/>
        </authorList>
    </citation>
    <scope>NUCLEOTIDE SEQUENCE [LARGE SCALE GENOMIC DNA]</scope>
    <source>
        <strain evidence="3">CBS 304.66</strain>
    </source>
</reference>
<dbReference type="Proteomes" id="UP000800093">
    <property type="component" value="Unassembled WGS sequence"/>
</dbReference>
<dbReference type="Pfam" id="PF04607">
    <property type="entry name" value="RelA_SpoT"/>
    <property type="match status" value="1"/>
</dbReference>
<protein>
    <recommendedName>
        <fullName evidence="1">RelA/SpoT domain-containing protein</fullName>
    </recommendedName>
</protein>
<evidence type="ECO:0000313" key="2">
    <source>
        <dbReference type="EMBL" id="KAF2262813.1"/>
    </source>
</evidence>
<dbReference type="Gene3D" id="3.30.460.10">
    <property type="entry name" value="Beta Polymerase, domain 2"/>
    <property type="match status" value="1"/>
</dbReference>
<proteinExistence type="predicted"/>
<dbReference type="GO" id="GO:0015969">
    <property type="term" value="P:guanosine tetraphosphate metabolic process"/>
    <property type="evidence" value="ECO:0007669"/>
    <property type="project" value="InterPro"/>
</dbReference>
<dbReference type="SMART" id="SM00954">
    <property type="entry name" value="RelA_SpoT"/>
    <property type="match status" value="1"/>
</dbReference>
<keyword evidence="3" id="KW-1185">Reference proteome</keyword>
<feature type="domain" description="RelA/SpoT" evidence="1">
    <location>
        <begin position="65"/>
        <end position="211"/>
    </location>
</feature>
<dbReference type="PANTHER" id="PTHR41773:SF1">
    <property type="entry name" value="RELA_SPOT DOMAIN-CONTAINING PROTEIN"/>
    <property type="match status" value="1"/>
</dbReference>
<dbReference type="EMBL" id="ML986635">
    <property type="protein sequence ID" value="KAF2262813.1"/>
    <property type="molecule type" value="Genomic_DNA"/>
</dbReference>
<dbReference type="SUPFAM" id="SSF81301">
    <property type="entry name" value="Nucleotidyltransferase"/>
    <property type="match status" value="1"/>
</dbReference>
<organism evidence="2 3">
    <name type="scientific">Lojkania enalia</name>
    <dbReference type="NCBI Taxonomy" id="147567"/>
    <lineage>
        <taxon>Eukaryota</taxon>
        <taxon>Fungi</taxon>
        <taxon>Dikarya</taxon>
        <taxon>Ascomycota</taxon>
        <taxon>Pezizomycotina</taxon>
        <taxon>Dothideomycetes</taxon>
        <taxon>Pleosporomycetidae</taxon>
        <taxon>Pleosporales</taxon>
        <taxon>Pleosporales incertae sedis</taxon>
        <taxon>Lojkania</taxon>
    </lineage>
</organism>
<dbReference type="OrthoDB" id="4719016at2759"/>
<dbReference type="InterPro" id="IPR043519">
    <property type="entry name" value="NT_sf"/>
</dbReference>
<gene>
    <name evidence="2" type="ORF">CC78DRAFT_605216</name>
</gene>
<dbReference type="AlphaFoldDB" id="A0A9P4N2P9"/>
<accession>A0A9P4N2P9</accession>